<dbReference type="InterPro" id="IPR007712">
    <property type="entry name" value="RelE/ParE_toxin"/>
</dbReference>
<evidence type="ECO:0000256" key="1">
    <source>
        <dbReference type="ARBA" id="ARBA00022649"/>
    </source>
</evidence>
<protein>
    <recommendedName>
        <fullName evidence="5">Addiction module toxin RelE</fullName>
    </recommendedName>
</protein>
<evidence type="ECO:0000313" key="4">
    <source>
        <dbReference type="Proteomes" id="UP000177372"/>
    </source>
</evidence>
<dbReference type="Pfam" id="PF15738">
    <property type="entry name" value="YafQ_toxin"/>
    <property type="match status" value="1"/>
</dbReference>
<dbReference type="GO" id="GO:0004521">
    <property type="term" value="F:RNA endonuclease activity"/>
    <property type="evidence" value="ECO:0007669"/>
    <property type="project" value="TreeGrafter"/>
</dbReference>
<dbReference type="InterPro" id="IPR004386">
    <property type="entry name" value="Toxin_YafQ-like"/>
</dbReference>
<dbReference type="SUPFAM" id="SSF143011">
    <property type="entry name" value="RelE-like"/>
    <property type="match status" value="1"/>
</dbReference>
<dbReference type="InterPro" id="IPR035093">
    <property type="entry name" value="RelE/ParE_toxin_dom_sf"/>
</dbReference>
<accession>A0A1F6F3S2</accession>
<dbReference type="GO" id="GO:0006415">
    <property type="term" value="P:translational termination"/>
    <property type="evidence" value="ECO:0007669"/>
    <property type="project" value="TreeGrafter"/>
</dbReference>
<dbReference type="STRING" id="1798512.A3A39_00290"/>
<keyword evidence="1" id="KW-1277">Toxin-antitoxin system</keyword>
<dbReference type="PANTHER" id="PTHR40588">
    <property type="entry name" value="MRNA INTERFERASE TOXIN YAFQ"/>
    <property type="match status" value="1"/>
</dbReference>
<comment type="caution">
    <text evidence="3">The sequence shown here is derived from an EMBL/GenBank/DDBJ whole genome shotgun (WGS) entry which is preliminary data.</text>
</comment>
<evidence type="ECO:0008006" key="5">
    <source>
        <dbReference type="Google" id="ProtNLM"/>
    </source>
</evidence>
<dbReference type="Gene3D" id="3.30.2310.20">
    <property type="entry name" value="RelE-like"/>
    <property type="match status" value="1"/>
</dbReference>
<sequence>MYRIFESQDFKKSYRRLLQSGTFKPKARAEFIKILHLLREGRSLPMRNRDHALSGEWHGYRECHIKGDLLLVYQIHDDVLVLVLVDIGSHPQLFG</sequence>
<proteinExistence type="predicted"/>
<dbReference type="AlphaFoldDB" id="A0A1F6F3S2"/>
<evidence type="ECO:0000256" key="2">
    <source>
        <dbReference type="PIRSR" id="PIRSR006156-1"/>
    </source>
</evidence>
<name>A0A1F6F3S2_9BACT</name>
<organism evidence="3 4">
    <name type="scientific">Candidatus Kaiserbacteria bacterium RIFCSPLOWO2_01_FULL_54_13</name>
    <dbReference type="NCBI Taxonomy" id="1798512"/>
    <lineage>
        <taxon>Bacteria</taxon>
        <taxon>Candidatus Kaiseribacteriota</taxon>
    </lineage>
</organism>
<dbReference type="PANTHER" id="PTHR40588:SF1">
    <property type="entry name" value="MRNA INTERFERASE TOXIN YAFQ"/>
    <property type="match status" value="1"/>
</dbReference>
<dbReference type="PIRSF" id="PIRSF006156">
    <property type="entry name" value="YafQ"/>
    <property type="match status" value="1"/>
</dbReference>
<gene>
    <name evidence="3" type="ORF">A3A39_00290</name>
</gene>
<dbReference type="NCBIfam" id="TIGR02385">
    <property type="entry name" value="RelE_StbE"/>
    <property type="match status" value="1"/>
</dbReference>
<dbReference type="GO" id="GO:0006402">
    <property type="term" value="P:mRNA catabolic process"/>
    <property type="evidence" value="ECO:0007669"/>
    <property type="project" value="TreeGrafter"/>
</dbReference>
<feature type="active site" description="Proton donor" evidence="2">
    <location>
        <position position="90"/>
    </location>
</feature>
<dbReference type="EMBL" id="MFLZ01000006">
    <property type="protein sequence ID" value="OGG80506.1"/>
    <property type="molecule type" value="Genomic_DNA"/>
</dbReference>
<evidence type="ECO:0000313" key="3">
    <source>
        <dbReference type="EMBL" id="OGG80506.1"/>
    </source>
</evidence>
<reference evidence="3 4" key="1">
    <citation type="journal article" date="2016" name="Nat. Commun.">
        <title>Thousands of microbial genomes shed light on interconnected biogeochemical processes in an aquifer system.</title>
        <authorList>
            <person name="Anantharaman K."/>
            <person name="Brown C.T."/>
            <person name="Hug L.A."/>
            <person name="Sharon I."/>
            <person name="Castelle C.J."/>
            <person name="Probst A.J."/>
            <person name="Thomas B.C."/>
            <person name="Singh A."/>
            <person name="Wilkins M.J."/>
            <person name="Karaoz U."/>
            <person name="Brodie E.L."/>
            <person name="Williams K.H."/>
            <person name="Hubbard S.S."/>
            <person name="Banfield J.F."/>
        </authorList>
    </citation>
    <scope>NUCLEOTIDE SEQUENCE [LARGE SCALE GENOMIC DNA]</scope>
</reference>
<dbReference type="Proteomes" id="UP000177372">
    <property type="component" value="Unassembled WGS sequence"/>
</dbReference>